<evidence type="ECO:0000313" key="1">
    <source>
        <dbReference type="EMBL" id="KAG9223888.1"/>
    </source>
</evidence>
<proteinExistence type="predicted"/>
<protein>
    <submittedName>
        <fullName evidence="1">Uncharacterized protein</fullName>
    </submittedName>
</protein>
<dbReference type="Proteomes" id="UP000824881">
    <property type="component" value="Unassembled WGS sequence"/>
</dbReference>
<comment type="caution">
    <text evidence="1">The sequence shown here is derived from an EMBL/GenBank/DDBJ whole genome shotgun (WGS) entry which is preliminary data.</text>
</comment>
<organism evidence="1 2">
    <name type="scientific">Pleurotus cornucopiae</name>
    <name type="common">Cornucopia mushroom</name>
    <dbReference type="NCBI Taxonomy" id="5321"/>
    <lineage>
        <taxon>Eukaryota</taxon>
        <taxon>Fungi</taxon>
        <taxon>Dikarya</taxon>
        <taxon>Basidiomycota</taxon>
        <taxon>Agaricomycotina</taxon>
        <taxon>Agaricomycetes</taxon>
        <taxon>Agaricomycetidae</taxon>
        <taxon>Agaricales</taxon>
        <taxon>Pleurotineae</taxon>
        <taxon>Pleurotaceae</taxon>
        <taxon>Pleurotus</taxon>
    </lineage>
</organism>
<keyword evidence="2" id="KW-1185">Reference proteome</keyword>
<gene>
    <name evidence="1" type="ORF">CCMSSC00406_0007750</name>
</gene>
<dbReference type="EMBL" id="WQMT02000004">
    <property type="protein sequence ID" value="KAG9223888.1"/>
    <property type="molecule type" value="Genomic_DNA"/>
</dbReference>
<accession>A0ACB7J2U3</accession>
<evidence type="ECO:0000313" key="2">
    <source>
        <dbReference type="Proteomes" id="UP000824881"/>
    </source>
</evidence>
<reference evidence="1 2" key="1">
    <citation type="journal article" date="2021" name="Appl. Environ. Microbiol.">
        <title>Genetic linkage and physical mapping for an oyster mushroom Pleurotus cornucopiae and QTL analysis for the trait cap color.</title>
        <authorList>
            <person name="Zhang Y."/>
            <person name="Gao W."/>
            <person name="Sonnenberg A."/>
            <person name="Chen Q."/>
            <person name="Zhang J."/>
            <person name="Huang C."/>
        </authorList>
    </citation>
    <scope>NUCLEOTIDE SEQUENCE [LARGE SCALE GENOMIC DNA]</scope>
    <source>
        <strain evidence="1">CCMSSC00406</strain>
    </source>
</reference>
<sequence length="259" mass="29411">MPYSPSSSHFLFITTTPNQHPRCNRASLHSSDSSPVQSTLVQLQWAHYLAEYPDPEFVLALLHIIQFGAAIGFDGTDKPQNCRNLKTAIEHPEVIDKDIRVLQSNGRICGPLSSPPHSAFRASPLGTVTRKRYPNKFRVINHLSWPPGDSVNDGIPDSEGHIVYEAVSQAISTIRRLGRRCLLAKLDLKDAFCHIPLRMADYHLIGCFWNGDFYEYMVLIFGLNSAPYIFNLFAEALHWIIQHHIPAELKHYLLNFRLL</sequence>
<name>A0ACB7J2U3_PLECO</name>